<evidence type="ECO:0000256" key="2">
    <source>
        <dbReference type="PROSITE-ProRule" id="PRU00335"/>
    </source>
</evidence>
<dbReference type="InterPro" id="IPR001647">
    <property type="entry name" value="HTH_TetR"/>
</dbReference>
<evidence type="ECO:0000259" key="3">
    <source>
        <dbReference type="PROSITE" id="PS50977"/>
    </source>
</evidence>
<dbReference type="InterPro" id="IPR036271">
    <property type="entry name" value="Tet_transcr_reg_TetR-rel_C_sf"/>
</dbReference>
<evidence type="ECO:0000313" key="4">
    <source>
        <dbReference type="EMBL" id="MDC1794576.1"/>
    </source>
</evidence>
<proteinExistence type="predicted"/>
<keyword evidence="1 2" id="KW-0238">DNA-binding</keyword>
<sequence>MNDTRSEIIRLGSELIRSVGYNSFSYADISKALNIKNAAIHYYFPSKSDLGVEIIKRNLNAFNELTKTWEGLDYKLQFSNYIHMHDSFIGNHWLCIVGSLSPSYDTLPENMQKELKGLVNTILKWLTALLDNGLKTNIFSFTETPRTKAFIVHSALLSSLQMNKVLKNDVYKSIQEGLLNI</sequence>
<comment type="caution">
    <text evidence="4">The sequence shown here is derived from an EMBL/GenBank/DDBJ whole genome shotgun (WGS) entry which is preliminary data.</text>
</comment>
<gene>
    <name evidence="4" type="ORF">POY73_10615</name>
</gene>
<evidence type="ECO:0000313" key="5">
    <source>
        <dbReference type="Proteomes" id="UP001215818"/>
    </source>
</evidence>
<dbReference type="EMBL" id="JAQNRK010000008">
    <property type="protein sequence ID" value="MDC1794576.1"/>
    <property type="molecule type" value="Genomic_DNA"/>
</dbReference>
<protein>
    <submittedName>
        <fullName evidence="4">TetR/AcrR family transcriptional regulator</fullName>
    </submittedName>
</protein>
<dbReference type="Pfam" id="PF00440">
    <property type="entry name" value="TetR_N"/>
    <property type="match status" value="1"/>
</dbReference>
<reference evidence="4 5" key="1">
    <citation type="submission" date="2022-10" db="EMBL/GenBank/DDBJ databases">
        <title>Human gut microbiome strain richness.</title>
        <authorList>
            <person name="Chen-Liaw A."/>
        </authorList>
    </citation>
    <scope>NUCLEOTIDE SEQUENCE [LARGE SCALE GENOMIC DNA]</scope>
    <source>
        <strain evidence="4 5">D53st1_B1_D53t1_180928</strain>
    </source>
</reference>
<dbReference type="Gene3D" id="1.10.357.10">
    <property type="entry name" value="Tetracycline Repressor, domain 2"/>
    <property type="match status" value="1"/>
</dbReference>
<feature type="DNA-binding region" description="H-T-H motif" evidence="2">
    <location>
        <begin position="25"/>
        <end position="44"/>
    </location>
</feature>
<dbReference type="Proteomes" id="UP001215818">
    <property type="component" value="Unassembled WGS sequence"/>
</dbReference>
<feature type="domain" description="HTH tetR-type" evidence="3">
    <location>
        <begin position="2"/>
        <end position="62"/>
    </location>
</feature>
<dbReference type="SUPFAM" id="SSF46689">
    <property type="entry name" value="Homeodomain-like"/>
    <property type="match status" value="1"/>
</dbReference>
<organism evidence="4 5">
    <name type="scientific">Bacteroides uniformis</name>
    <dbReference type="NCBI Taxonomy" id="820"/>
    <lineage>
        <taxon>Bacteria</taxon>
        <taxon>Pseudomonadati</taxon>
        <taxon>Bacteroidota</taxon>
        <taxon>Bacteroidia</taxon>
        <taxon>Bacteroidales</taxon>
        <taxon>Bacteroidaceae</taxon>
        <taxon>Bacteroides</taxon>
    </lineage>
</organism>
<dbReference type="AlphaFoldDB" id="A0ABD4WFZ1"/>
<evidence type="ECO:0000256" key="1">
    <source>
        <dbReference type="ARBA" id="ARBA00023125"/>
    </source>
</evidence>
<dbReference type="GO" id="GO:0003677">
    <property type="term" value="F:DNA binding"/>
    <property type="evidence" value="ECO:0007669"/>
    <property type="project" value="UniProtKB-UniRule"/>
</dbReference>
<dbReference type="SUPFAM" id="SSF48498">
    <property type="entry name" value="Tetracyclin repressor-like, C-terminal domain"/>
    <property type="match status" value="1"/>
</dbReference>
<name>A0ABD4WFZ1_BACUN</name>
<dbReference type="RefSeq" id="WP_035449911.1">
    <property type="nucleotide sequence ID" value="NZ_CAXKYG010000004.1"/>
</dbReference>
<accession>A0ABD4WFZ1</accession>
<dbReference type="InterPro" id="IPR009057">
    <property type="entry name" value="Homeodomain-like_sf"/>
</dbReference>
<dbReference type="PROSITE" id="PS50977">
    <property type="entry name" value="HTH_TETR_2"/>
    <property type="match status" value="1"/>
</dbReference>